<dbReference type="Proteomes" id="UP000737018">
    <property type="component" value="Unassembled WGS sequence"/>
</dbReference>
<proteinExistence type="predicted"/>
<protein>
    <submittedName>
        <fullName evidence="2">Uncharacterized protein</fullName>
    </submittedName>
</protein>
<evidence type="ECO:0000313" key="3">
    <source>
        <dbReference type="Proteomes" id="UP000737018"/>
    </source>
</evidence>
<feature type="region of interest" description="Disordered" evidence="1">
    <location>
        <begin position="67"/>
        <end position="88"/>
    </location>
</feature>
<organism evidence="2 3">
    <name type="scientific">Castanea mollissima</name>
    <name type="common">Chinese chestnut</name>
    <dbReference type="NCBI Taxonomy" id="60419"/>
    <lineage>
        <taxon>Eukaryota</taxon>
        <taxon>Viridiplantae</taxon>
        <taxon>Streptophyta</taxon>
        <taxon>Embryophyta</taxon>
        <taxon>Tracheophyta</taxon>
        <taxon>Spermatophyta</taxon>
        <taxon>Magnoliopsida</taxon>
        <taxon>eudicotyledons</taxon>
        <taxon>Gunneridae</taxon>
        <taxon>Pentapetalae</taxon>
        <taxon>rosids</taxon>
        <taxon>fabids</taxon>
        <taxon>Fagales</taxon>
        <taxon>Fagaceae</taxon>
        <taxon>Castanea</taxon>
    </lineage>
</organism>
<sequence length="101" mass="11201">MKEAKWQAAEKAPFRGPPALNGQKFKPLIGYDKAPLSFVAACLHRTSLRKIGHSLILSSSHHLLPSSSSLHHHTNTTNNNTNSSTFAQQPHSPLIYNWIGY</sequence>
<dbReference type="AlphaFoldDB" id="A0A8J4VW64"/>
<name>A0A8J4VW64_9ROSI</name>
<reference evidence="2" key="1">
    <citation type="submission" date="2020-03" db="EMBL/GenBank/DDBJ databases">
        <title>Castanea mollissima Vanexum genome sequencing.</title>
        <authorList>
            <person name="Staton M."/>
        </authorList>
    </citation>
    <scope>NUCLEOTIDE SEQUENCE</scope>
    <source>
        <tissue evidence="2">Leaf</tissue>
    </source>
</reference>
<comment type="caution">
    <text evidence="2">The sequence shown here is derived from an EMBL/GenBank/DDBJ whole genome shotgun (WGS) entry which is preliminary data.</text>
</comment>
<feature type="compositionally biased region" description="Low complexity" evidence="1">
    <location>
        <begin position="67"/>
        <end position="85"/>
    </location>
</feature>
<gene>
    <name evidence="2" type="ORF">CMV_002411</name>
</gene>
<dbReference type="EMBL" id="JRKL02000172">
    <property type="protein sequence ID" value="KAF3974233.1"/>
    <property type="molecule type" value="Genomic_DNA"/>
</dbReference>
<keyword evidence="3" id="KW-1185">Reference proteome</keyword>
<accession>A0A8J4VW64</accession>
<evidence type="ECO:0000313" key="2">
    <source>
        <dbReference type="EMBL" id="KAF3974233.1"/>
    </source>
</evidence>
<evidence type="ECO:0000256" key="1">
    <source>
        <dbReference type="SAM" id="MobiDB-lite"/>
    </source>
</evidence>